<accession>A0ABT3C642</accession>
<name>A0ABT3C642_9MYCO</name>
<evidence type="ECO:0000313" key="4">
    <source>
        <dbReference type="EMBL" id="MCV7224934.1"/>
    </source>
</evidence>
<sequence length="100" mass="10759">MKAVTWQGKRDVRIETVPDPQIHEPTDAVGMEAHGSPVAKAAQQITGLLPDAIGKPLLTDDDPLGVDSFATHTLPLDQAPHAYEIFQTKQDGAVKIVLQP</sequence>
<keyword evidence="2" id="KW-0479">Metal-binding</keyword>
<gene>
    <name evidence="4" type="ORF">H7J73_02615</name>
</gene>
<dbReference type="PANTHER" id="PTHR42813:SF2">
    <property type="entry name" value="DEHYDROGENASE, ZINC-CONTAINING, PUTATIVE (AFU_ORTHOLOGUE AFUA_2G02810)-RELATED"/>
    <property type="match status" value="1"/>
</dbReference>
<comment type="caution">
    <text evidence="4">The sequence shown here is derived from an EMBL/GenBank/DDBJ whole genome shotgun (WGS) entry which is preliminary data.</text>
</comment>
<proteinExistence type="predicted"/>
<dbReference type="Proteomes" id="UP001526201">
    <property type="component" value="Unassembled WGS sequence"/>
</dbReference>
<reference evidence="4 5" key="1">
    <citation type="journal article" date="2022" name="BMC Genomics">
        <title>Comparative genome analysis of mycobacteria focusing on tRNA and non-coding RNA.</title>
        <authorList>
            <person name="Behra P.R.K."/>
            <person name="Pettersson B.M.F."/>
            <person name="Ramesh M."/>
            <person name="Das S."/>
            <person name="Dasgupta S."/>
            <person name="Kirsebom L.A."/>
        </authorList>
    </citation>
    <scope>NUCLEOTIDE SEQUENCE [LARGE SCALE GENOMIC DNA]</scope>
    <source>
        <strain evidence="4 5">DSM 44078</strain>
    </source>
</reference>
<dbReference type="EMBL" id="JACKTY010000012">
    <property type="protein sequence ID" value="MCV7224934.1"/>
    <property type="molecule type" value="Genomic_DNA"/>
</dbReference>
<keyword evidence="3" id="KW-0862">Zinc</keyword>
<organism evidence="4 5">
    <name type="scientific">Mycolicibacterium komossense</name>
    <dbReference type="NCBI Taxonomy" id="1779"/>
    <lineage>
        <taxon>Bacteria</taxon>
        <taxon>Bacillati</taxon>
        <taxon>Actinomycetota</taxon>
        <taxon>Actinomycetes</taxon>
        <taxon>Mycobacteriales</taxon>
        <taxon>Mycobacteriaceae</taxon>
        <taxon>Mycolicibacterium</taxon>
    </lineage>
</organism>
<evidence type="ECO:0000313" key="5">
    <source>
        <dbReference type="Proteomes" id="UP001526201"/>
    </source>
</evidence>
<keyword evidence="5" id="KW-1185">Reference proteome</keyword>
<evidence type="ECO:0000256" key="1">
    <source>
        <dbReference type="ARBA" id="ARBA00001947"/>
    </source>
</evidence>
<protein>
    <submittedName>
        <fullName evidence="4">Uncharacterized protein</fullName>
    </submittedName>
</protein>
<comment type="cofactor">
    <cofactor evidence="1">
        <name>Zn(2+)</name>
        <dbReference type="ChEBI" id="CHEBI:29105"/>
    </cofactor>
</comment>
<dbReference type="PANTHER" id="PTHR42813">
    <property type="entry name" value="ZINC-TYPE ALCOHOL DEHYDROGENASE-LIKE"/>
    <property type="match status" value="1"/>
</dbReference>
<evidence type="ECO:0000256" key="2">
    <source>
        <dbReference type="ARBA" id="ARBA00022723"/>
    </source>
</evidence>
<evidence type="ECO:0000256" key="3">
    <source>
        <dbReference type="ARBA" id="ARBA00022833"/>
    </source>
</evidence>